<comment type="caution">
    <text evidence="1">The sequence shown here is derived from an EMBL/GenBank/DDBJ whole genome shotgun (WGS) entry which is preliminary data.</text>
</comment>
<accession>A0A0F9ASZ3</accession>
<reference evidence="1" key="1">
    <citation type="journal article" date="2015" name="Nature">
        <title>Complex archaea that bridge the gap between prokaryotes and eukaryotes.</title>
        <authorList>
            <person name="Spang A."/>
            <person name="Saw J.H."/>
            <person name="Jorgensen S.L."/>
            <person name="Zaremba-Niedzwiedzka K."/>
            <person name="Martijn J."/>
            <person name="Lind A.E."/>
            <person name="van Eijk R."/>
            <person name="Schleper C."/>
            <person name="Guy L."/>
            <person name="Ettema T.J."/>
        </authorList>
    </citation>
    <scope>NUCLEOTIDE SEQUENCE</scope>
</reference>
<gene>
    <name evidence="1" type="ORF">LCGC14_2613250</name>
</gene>
<evidence type="ECO:0000313" key="1">
    <source>
        <dbReference type="EMBL" id="KKL04722.1"/>
    </source>
</evidence>
<proteinExistence type="predicted"/>
<organism evidence="1">
    <name type="scientific">marine sediment metagenome</name>
    <dbReference type="NCBI Taxonomy" id="412755"/>
    <lineage>
        <taxon>unclassified sequences</taxon>
        <taxon>metagenomes</taxon>
        <taxon>ecological metagenomes</taxon>
    </lineage>
</organism>
<sequence length="66" mass="7319">MIRQKITLEVSVMSEEPLDRNQKAQILSGILCEMETLTDVINDVDDIDVIVPPSSEDVTGWTTSKA</sequence>
<dbReference type="AlphaFoldDB" id="A0A0F9ASZ3"/>
<name>A0A0F9ASZ3_9ZZZZ</name>
<protein>
    <submittedName>
        <fullName evidence="1">Uncharacterized protein</fullName>
    </submittedName>
</protein>
<dbReference type="EMBL" id="LAZR01044408">
    <property type="protein sequence ID" value="KKL04722.1"/>
    <property type="molecule type" value="Genomic_DNA"/>
</dbReference>